<keyword evidence="2" id="KW-1185">Reference proteome</keyword>
<accession>A0ABS3ATE2</accession>
<organism evidence="1 2">
    <name type="scientific">Desulfotalea psychrophila</name>
    <dbReference type="NCBI Taxonomy" id="84980"/>
    <lineage>
        <taxon>Bacteria</taxon>
        <taxon>Pseudomonadati</taxon>
        <taxon>Thermodesulfobacteriota</taxon>
        <taxon>Desulfobulbia</taxon>
        <taxon>Desulfobulbales</taxon>
        <taxon>Desulfocapsaceae</taxon>
        <taxon>Desulfotalea</taxon>
    </lineage>
</organism>
<evidence type="ECO:0000313" key="1">
    <source>
        <dbReference type="EMBL" id="MBN4068379.1"/>
    </source>
</evidence>
<dbReference type="Gene3D" id="3.40.50.2000">
    <property type="entry name" value="Glycogen Phosphorylase B"/>
    <property type="match status" value="1"/>
</dbReference>
<evidence type="ECO:0008006" key="3">
    <source>
        <dbReference type="Google" id="ProtNLM"/>
    </source>
</evidence>
<evidence type="ECO:0000313" key="2">
    <source>
        <dbReference type="Proteomes" id="UP000717534"/>
    </source>
</evidence>
<dbReference type="SUPFAM" id="SSF53756">
    <property type="entry name" value="UDP-Glycosyltransferase/glycogen phosphorylase"/>
    <property type="match status" value="1"/>
</dbReference>
<protein>
    <recommendedName>
        <fullName evidence="3">Glycosyl transferase family 1 domain-containing protein</fullName>
    </recommendedName>
</protein>
<reference evidence="1 2" key="1">
    <citation type="submission" date="2021-02" db="EMBL/GenBank/DDBJ databases">
        <title>Activity-based single-cell genomes from oceanic crustal fluid captures similar information to metagenomic and metatranscriptomic surveys with orders of magnitude less sampling.</title>
        <authorList>
            <person name="D'Angelo T.S."/>
            <person name="Orcutt B.N."/>
        </authorList>
    </citation>
    <scope>NUCLEOTIDE SEQUENCE [LARGE SCALE GENOMIC DNA]</scope>
    <source>
        <strain evidence="1">AH-315-G02</strain>
    </source>
</reference>
<dbReference type="Proteomes" id="UP000717534">
    <property type="component" value="Unassembled WGS sequence"/>
</dbReference>
<name>A0ABS3ATE2_9BACT</name>
<sequence length="114" mass="13085">MSYGLPVVVPEVGGFPEIVKDGEQGFLIKGARRRNTLIVYWSWLLTQDYGCKWLGLPGRGWWISFPGSQWLRHILMYTLQFNEIDRLLFLVKLAIYWPPVVGFPGIVKNGEQGC</sequence>
<proteinExistence type="predicted"/>
<dbReference type="EMBL" id="JAFITO010000013">
    <property type="protein sequence ID" value="MBN4068379.1"/>
    <property type="molecule type" value="Genomic_DNA"/>
</dbReference>
<gene>
    <name evidence="1" type="ORF">JYU06_02495</name>
</gene>
<comment type="caution">
    <text evidence="1">The sequence shown here is derived from an EMBL/GenBank/DDBJ whole genome shotgun (WGS) entry which is preliminary data.</text>
</comment>